<reference evidence="1 2" key="1">
    <citation type="submission" date="2015-01" db="EMBL/GenBank/DDBJ databases">
        <title>Evolution of Trichinella species and genotypes.</title>
        <authorList>
            <person name="Korhonen P.K."/>
            <person name="Edoardo P."/>
            <person name="Giuseppe L.R."/>
            <person name="Gasser R.B."/>
        </authorList>
    </citation>
    <scope>NUCLEOTIDE SEQUENCE [LARGE SCALE GENOMIC DNA]</scope>
    <source>
        <strain evidence="1">ISS37</strain>
    </source>
</reference>
<proteinExistence type="predicted"/>
<dbReference type="AlphaFoldDB" id="A0A0V0RIK5"/>
<keyword evidence="2" id="KW-1185">Reference proteome</keyword>
<gene>
    <name evidence="1" type="ORF">T07_1793</name>
</gene>
<accession>A0A0V0RIK5</accession>
<dbReference type="EMBL" id="JYDL01000163">
    <property type="protein sequence ID" value="KRX14315.1"/>
    <property type="molecule type" value="Genomic_DNA"/>
</dbReference>
<evidence type="ECO:0000313" key="1">
    <source>
        <dbReference type="EMBL" id="KRX14315.1"/>
    </source>
</evidence>
<dbReference type="OrthoDB" id="10437598at2759"/>
<sequence length="117" mass="13018">MVNTIATPPLTYRCTIPSQHSPARITICILTCHIPAPNLFSIYSLLYTPSPHFHRIITVQYTSFSPPPPIQNCEPEPQSLQQSFGLVYPTAPSPSPISCCIPAVHSFHNISEWFTPD</sequence>
<evidence type="ECO:0000313" key="2">
    <source>
        <dbReference type="Proteomes" id="UP000054630"/>
    </source>
</evidence>
<protein>
    <submittedName>
        <fullName evidence="1">Uncharacterized protein</fullName>
    </submittedName>
</protein>
<comment type="caution">
    <text evidence="1">The sequence shown here is derived from an EMBL/GenBank/DDBJ whole genome shotgun (WGS) entry which is preliminary data.</text>
</comment>
<organism evidence="1 2">
    <name type="scientific">Trichinella nelsoni</name>
    <dbReference type="NCBI Taxonomy" id="6336"/>
    <lineage>
        <taxon>Eukaryota</taxon>
        <taxon>Metazoa</taxon>
        <taxon>Ecdysozoa</taxon>
        <taxon>Nematoda</taxon>
        <taxon>Enoplea</taxon>
        <taxon>Dorylaimia</taxon>
        <taxon>Trichinellida</taxon>
        <taxon>Trichinellidae</taxon>
        <taxon>Trichinella</taxon>
    </lineage>
</organism>
<dbReference type="Proteomes" id="UP000054630">
    <property type="component" value="Unassembled WGS sequence"/>
</dbReference>
<name>A0A0V0RIK5_9BILA</name>